<gene>
    <name evidence="5" type="ORF">VJJ49_11625</name>
</gene>
<evidence type="ECO:0000256" key="2">
    <source>
        <dbReference type="ARBA" id="ARBA00022679"/>
    </source>
</evidence>
<dbReference type="InterPro" id="IPR002123">
    <property type="entry name" value="Plipid/glycerol_acylTrfase"/>
</dbReference>
<keyword evidence="2" id="KW-0808">Transferase</keyword>
<dbReference type="EMBL" id="JAYKBV010000019">
    <property type="protein sequence ID" value="MEB3041333.1"/>
    <property type="molecule type" value="Genomic_DNA"/>
</dbReference>
<organism evidence="5 6">
    <name type="scientific">Capnocytophaga gingivalis</name>
    <dbReference type="NCBI Taxonomy" id="1017"/>
    <lineage>
        <taxon>Bacteria</taxon>
        <taxon>Pseudomonadati</taxon>
        <taxon>Bacteroidota</taxon>
        <taxon>Flavobacteriia</taxon>
        <taxon>Flavobacteriales</taxon>
        <taxon>Flavobacteriaceae</taxon>
        <taxon>Capnocytophaga</taxon>
    </lineage>
</organism>
<evidence type="ECO:0000313" key="5">
    <source>
        <dbReference type="EMBL" id="MEB3041333.1"/>
    </source>
</evidence>
<accession>A0ABU5YF84</accession>
<protein>
    <submittedName>
        <fullName evidence="5">1-acyl-sn-glycerol-3-phosphate acyltransferase</fullName>
    </submittedName>
</protein>
<dbReference type="GO" id="GO:0016746">
    <property type="term" value="F:acyltransferase activity"/>
    <property type="evidence" value="ECO:0007669"/>
    <property type="project" value="UniProtKB-KW"/>
</dbReference>
<dbReference type="Proteomes" id="UP001324270">
    <property type="component" value="Unassembled WGS sequence"/>
</dbReference>
<dbReference type="Pfam" id="PF01553">
    <property type="entry name" value="Acyltransferase"/>
    <property type="match status" value="1"/>
</dbReference>
<evidence type="ECO:0000256" key="3">
    <source>
        <dbReference type="ARBA" id="ARBA00023315"/>
    </source>
</evidence>
<dbReference type="SUPFAM" id="SSF69593">
    <property type="entry name" value="Glycerol-3-phosphate (1)-acyltransferase"/>
    <property type="match status" value="1"/>
</dbReference>
<feature type="domain" description="Phospholipid/glycerol acyltransferase" evidence="4">
    <location>
        <begin position="30"/>
        <end position="138"/>
    </location>
</feature>
<dbReference type="SMART" id="SM00563">
    <property type="entry name" value="PlsC"/>
    <property type="match status" value="1"/>
</dbReference>
<dbReference type="PANTHER" id="PTHR10434">
    <property type="entry name" value="1-ACYL-SN-GLYCEROL-3-PHOSPHATE ACYLTRANSFERASE"/>
    <property type="match status" value="1"/>
</dbReference>
<name>A0ABU5YF84_9FLAO</name>
<evidence type="ECO:0000259" key="4">
    <source>
        <dbReference type="SMART" id="SM00563"/>
    </source>
</evidence>
<proteinExistence type="predicted"/>
<reference evidence="5 6" key="1">
    <citation type="submission" date="2023-12" db="EMBL/GenBank/DDBJ databases">
        <title>Genomic sequences of Capnocytophaga and Parvimonas strains.</title>
        <authorList>
            <person name="Watt R.M."/>
            <person name="Wang M."/>
            <person name="Yang T."/>
            <person name="Tong W.M."/>
        </authorList>
    </citation>
    <scope>NUCLEOTIDE SEQUENCE [LARGE SCALE GENOMIC DNA]</scope>
    <source>
        <strain evidence="5 6">CCUG 13156</strain>
    </source>
</reference>
<comment type="caution">
    <text evidence="5">The sequence shown here is derived from an EMBL/GenBank/DDBJ whole genome shotgun (WGS) entry which is preliminary data.</text>
</comment>
<sequence length="189" mass="22152">MKKWIGAFFLWITGWKVVLEGEDKVLNRCVLVVAPHTSNWEFVLGILAYWKLDKPIKLIIKDAHTKAWYGWLVRKLGGIGINRSQRNHLVEFVTEQFKKEDFSLVVTPEGTRSRVEKWRMGFYHMALSAQVPIVLGAGDFKKKTIFIGKTIPFTDLQTRSKESIIDEIREYYRDKNPKYPQQWNPDFSC</sequence>
<evidence type="ECO:0000313" key="6">
    <source>
        <dbReference type="Proteomes" id="UP001324270"/>
    </source>
</evidence>
<evidence type="ECO:0000256" key="1">
    <source>
        <dbReference type="ARBA" id="ARBA00005189"/>
    </source>
</evidence>
<keyword evidence="3 5" id="KW-0012">Acyltransferase</keyword>
<keyword evidence="6" id="KW-1185">Reference proteome</keyword>
<comment type="pathway">
    <text evidence="1">Lipid metabolism.</text>
</comment>
<dbReference type="PANTHER" id="PTHR10434:SF9">
    <property type="entry name" value="PHOSPHOLIPID_GLYCEROL ACYLTRANSFERASE DOMAIN-CONTAINING PROTEIN"/>
    <property type="match status" value="1"/>
</dbReference>